<dbReference type="GO" id="GO:0005524">
    <property type="term" value="F:ATP binding"/>
    <property type="evidence" value="ECO:0007669"/>
    <property type="project" value="UniProtKB-UniRule"/>
</dbReference>
<reference evidence="11" key="1">
    <citation type="submission" date="2020-12" db="EMBL/GenBank/DDBJ databases">
        <title>Clostridium thailandense sp. nov., a novel acetogenic bacterium isolated from peat land soil in Thailand.</title>
        <authorList>
            <person name="Chaikitkaew S."/>
            <person name="Birkeland N.K."/>
        </authorList>
    </citation>
    <scope>NUCLEOTIDE SEQUENCE</scope>
    <source>
        <strain evidence="11">DSM 17425</strain>
    </source>
</reference>
<sequence>MKRTLIRSLEENLNKNVIIKGWVHRVRRLKGITFIILRDRSGMVQCVVDNKDPIIHGLKCESVLEVSGTVKEGKNSLNNFELAVESLKVLSKVEEDLPIEINSEELNISLDTMLNNRILSLRHEKKNAIFRIQHIIVEGFREFLSREGFIEIFTPKIVAEGAEGGTALFKLDYFRKDAYLAQSPQFYKQMMVAAGYERVFEIGNFFRAEEHDTARHLNQFTSMDLELAFIEDEQDIMDIEEEMLKHIINKLELEGTRCFKMLNVDIPKILAPIPRIEFEYAARVLKENYNKIVTDNDLDPEGERLLSEYAKEKYNSEFIFVTNYSRKKRPMYTMPKGINGTRSFDLIFKGTEITSGGQRIHDYDMLVESFEIKGLNHENFSSYVNVFKYGVPPHGGLAIGLERLLALLLGINNIRETSAFPRDRSRLTP</sequence>
<dbReference type="NCBIfam" id="TIGR00458">
    <property type="entry name" value="aspS_nondisc"/>
    <property type="match status" value="1"/>
</dbReference>
<comment type="subcellular location">
    <subcellularLocation>
        <location evidence="1 9">Cytoplasm</location>
    </subcellularLocation>
</comment>
<dbReference type="InterPro" id="IPR004364">
    <property type="entry name" value="Aa-tRNA-synt_II"/>
</dbReference>
<dbReference type="PANTHER" id="PTHR43450:SF1">
    <property type="entry name" value="ASPARTATE--TRNA LIGASE, CYTOPLASMIC"/>
    <property type="match status" value="1"/>
</dbReference>
<comment type="similarity">
    <text evidence="2 9">Belongs to the class-II aminoacyl-tRNA synthetase family. Type 2 subfamily.</text>
</comment>
<dbReference type="PANTHER" id="PTHR43450">
    <property type="entry name" value="ASPARTYL-TRNA SYNTHETASE"/>
    <property type="match status" value="1"/>
</dbReference>
<name>A0A934M257_9CLOT</name>
<feature type="binding site" evidence="9">
    <location>
        <begin position="207"/>
        <end position="209"/>
    </location>
    <ligand>
        <name>ATP</name>
        <dbReference type="ChEBI" id="CHEBI:30616"/>
    </ligand>
</feature>
<comment type="subunit">
    <text evidence="9">Homodimer.</text>
</comment>
<feature type="binding site" evidence="9">
    <location>
        <begin position="215"/>
        <end position="217"/>
    </location>
    <ligand>
        <name>ATP</name>
        <dbReference type="ChEBI" id="CHEBI:30616"/>
    </ligand>
</feature>
<comment type="caution">
    <text evidence="9">Lacks conserved residue(s) required for the propagation of feature annotation.</text>
</comment>
<feature type="binding site" evidence="9">
    <location>
        <position position="207"/>
    </location>
    <ligand>
        <name>L-aspartate</name>
        <dbReference type="ChEBI" id="CHEBI:29991"/>
    </ligand>
</feature>
<dbReference type="EMBL" id="JAEEGB010000003">
    <property type="protein sequence ID" value="MBI6871575.1"/>
    <property type="molecule type" value="Genomic_DNA"/>
</dbReference>
<dbReference type="Gene3D" id="2.40.50.140">
    <property type="entry name" value="Nucleic acid-binding proteins"/>
    <property type="match status" value="1"/>
</dbReference>
<keyword evidence="5 9" id="KW-0547">Nucleotide-binding</keyword>
<evidence type="ECO:0000259" key="10">
    <source>
        <dbReference type="PROSITE" id="PS50862"/>
    </source>
</evidence>
<dbReference type="HAMAP" id="MF_02075">
    <property type="entry name" value="Asp_tRNA_synth_type2"/>
    <property type="match status" value="1"/>
</dbReference>
<dbReference type="SUPFAM" id="SSF55681">
    <property type="entry name" value="Class II aaRS and biotin synthetases"/>
    <property type="match status" value="1"/>
</dbReference>
<feature type="binding site" evidence="9">
    <location>
        <position position="359"/>
    </location>
    <ligand>
        <name>L-aspartate</name>
        <dbReference type="ChEBI" id="CHEBI:29991"/>
    </ligand>
</feature>
<dbReference type="Proteomes" id="UP000622687">
    <property type="component" value="Unassembled WGS sequence"/>
</dbReference>
<dbReference type="GO" id="GO:0140096">
    <property type="term" value="F:catalytic activity, acting on a protein"/>
    <property type="evidence" value="ECO:0007669"/>
    <property type="project" value="UniProtKB-ARBA"/>
</dbReference>
<dbReference type="RefSeq" id="WP_211141018.1">
    <property type="nucleotide sequence ID" value="NZ_JAEEGB010000003.1"/>
</dbReference>
<dbReference type="GO" id="GO:0017101">
    <property type="term" value="C:aminoacyl-tRNA synthetase multienzyme complex"/>
    <property type="evidence" value="ECO:0007669"/>
    <property type="project" value="TreeGrafter"/>
</dbReference>
<evidence type="ECO:0000256" key="7">
    <source>
        <dbReference type="ARBA" id="ARBA00022917"/>
    </source>
</evidence>
<gene>
    <name evidence="9 11" type="primary">aspS</name>
    <name evidence="11" type="ORF">I6U51_02495</name>
</gene>
<feature type="domain" description="Aminoacyl-transfer RNA synthetases class-II family profile" evidence="10">
    <location>
        <begin position="130"/>
        <end position="429"/>
    </location>
</feature>
<feature type="binding site" evidence="9">
    <location>
        <begin position="400"/>
        <end position="403"/>
    </location>
    <ligand>
        <name>ATP</name>
        <dbReference type="ChEBI" id="CHEBI:30616"/>
    </ligand>
</feature>
<keyword evidence="6 9" id="KW-0067">ATP-binding</keyword>
<dbReference type="InterPro" id="IPR002312">
    <property type="entry name" value="Asp/Asn-tRNA-synth_IIb"/>
</dbReference>
<evidence type="ECO:0000256" key="1">
    <source>
        <dbReference type="ARBA" id="ARBA00004496"/>
    </source>
</evidence>
<dbReference type="SUPFAM" id="SSF50249">
    <property type="entry name" value="Nucleic acid-binding proteins"/>
    <property type="match status" value="1"/>
</dbReference>
<dbReference type="InterPro" id="IPR004365">
    <property type="entry name" value="NA-bd_OB_tRNA"/>
</dbReference>
<evidence type="ECO:0000256" key="3">
    <source>
        <dbReference type="ARBA" id="ARBA00022490"/>
    </source>
</evidence>
<dbReference type="InterPro" id="IPR004523">
    <property type="entry name" value="Asp-tRNA_synthase_2"/>
</dbReference>
<dbReference type="GO" id="GO:0016740">
    <property type="term" value="F:transferase activity"/>
    <property type="evidence" value="ECO:0007669"/>
    <property type="project" value="UniProtKB-ARBA"/>
</dbReference>
<keyword evidence="12" id="KW-1185">Reference proteome</keyword>
<dbReference type="EC" id="6.1.1.12" evidence="9"/>
<evidence type="ECO:0000256" key="8">
    <source>
        <dbReference type="ARBA" id="ARBA00023146"/>
    </source>
</evidence>
<keyword evidence="8 9" id="KW-0030">Aminoacyl-tRNA synthetase</keyword>
<accession>A0A934M257</accession>
<feature type="binding site" evidence="9">
    <location>
        <position position="355"/>
    </location>
    <ligand>
        <name>L-aspartate</name>
        <dbReference type="ChEBI" id="CHEBI:29991"/>
    </ligand>
</feature>
<dbReference type="InterPro" id="IPR012340">
    <property type="entry name" value="NA-bd_OB-fold"/>
</dbReference>
<dbReference type="Gene3D" id="3.30.930.10">
    <property type="entry name" value="Bira Bifunctional Protein, Domain 2"/>
    <property type="match status" value="1"/>
</dbReference>
<evidence type="ECO:0000256" key="4">
    <source>
        <dbReference type="ARBA" id="ARBA00022598"/>
    </source>
</evidence>
<dbReference type="AlphaFoldDB" id="A0A934M257"/>
<dbReference type="Pfam" id="PF00152">
    <property type="entry name" value="tRNA-synt_2"/>
    <property type="match status" value="1"/>
</dbReference>
<dbReference type="GO" id="GO:0004815">
    <property type="term" value="F:aspartate-tRNA ligase activity"/>
    <property type="evidence" value="ECO:0007669"/>
    <property type="project" value="UniProtKB-UniRule"/>
</dbReference>
<dbReference type="GO" id="GO:0006422">
    <property type="term" value="P:aspartyl-tRNA aminoacylation"/>
    <property type="evidence" value="ECO:0007669"/>
    <property type="project" value="UniProtKB-UniRule"/>
</dbReference>
<dbReference type="GO" id="GO:0005829">
    <property type="term" value="C:cytosol"/>
    <property type="evidence" value="ECO:0007669"/>
    <property type="project" value="TreeGrafter"/>
</dbReference>
<feature type="binding site" evidence="9">
    <location>
        <position position="163"/>
    </location>
    <ligand>
        <name>L-aspartate</name>
        <dbReference type="ChEBI" id="CHEBI:29991"/>
    </ligand>
</feature>
<organism evidence="11 12">
    <name type="scientific">Clostridium aciditolerans</name>
    <dbReference type="NCBI Taxonomy" id="339861"/>
    <lineage>
        <taxon>Bacteria</taxon>
        <taxon>Bacillati</taxon>
        <taxon>Bacillota</taxon>
        <taxon>Clostridia</taxon>
        <taxon>Eubacteriales</taxon>
        <taxon>Clostridiaceae</taxon>
        <taxon>Clostridium</taxon>
    </lineage>
</organism>
<dbReference type="Pfam" id="PF01336">
    <property type="entry name" value="tRNA_anti-codon"/>
    <property type="match status" value="1"/>
</dbReference>
<evidence type="ECO:0000256" key="2">
    <source>
        <dbReference type="ARBA" id="ARBA00005312"/>
    </source>
</evidence>
<dbReference type="FunFam" id="3.30.930.10:FF:000038">
    <property type="entry name" value="Aspartate--tRNA ligase"/>
    <property type="match status" value="1"/>
</dbReference>
<proteinExistence type="inferred from homology"/>
<dbReference type="InterPro" id="IPR006195">
    <property type="entry name" value="aa-tRNA-synth_II"/>
</dbReference>
<dbReference type="GO" id="GO:0003723">
    <property type="term" value="F:RNA binding"/>
    <property type="evidence" value="ECO:0007669"/>
    <property type="project" value="TreeGrafter"/>
</dbReference>
<feature type="region of interest" description="Aspartate" evidence="9">
    <location>
        <begin position="185"/>
        <end position="188"/>
    </location>
</feature>
<keyword evidence="4 9" id="KW-0436">Ligase</keyword>
<feature type="binding site" evidence="9">
    <location>
        <position position="352"/>
    </location>
    <ligand>
        <name>ATP</name>
        <dbReference type="ChEBI" id="CHEBI:30616"/>
    </ligand>
</feature>
<evidence type="ECO:0000313" key="12">
    <source>
        <dbReference type="Proteomes" id="UP000622687"/>
    </source>
</evidence>
<keyword evidence="3 9" id="KW-0963">Cytoplasm</keyword>
<evidence type="ECO:0000313" key="11">
    <source>
        <dbReference type="EMBL" id="MBI6871575.1"/>
    </source>
</evidence>
<evidence type="ECO:0000256" key="5">
    <source>
        <dbReference type="ARBA" id="ARBA00022741"/>
    </source>
</evidence>
<dbReference type="PRINTS" id="PR01042">
    <property type="entry name" value="TRNASYNTHASP"/>
</dbReference>
<comment type="catalytic activity">
    <reaction evidence="9">
        <text>tRNA(Asp) + L-aspartate + ATP = L-aspartyl-tRNA(Asp) + AMP + diphosphate</text>
        <dbReference type="Rhea" id="RHEA:19649"/>
        <dbReference type="Rhea" id="RHEA-COMP:9660"/>
        <dbReference type="Rhea" id="RHEA-COMP:9678"/>
        <dbReference type="ChEBI" id="CHEBI:29991"/>
        <dbReference type="ChEBI" id="CHEBI:30616"/>
        <dbReference type="ChEBI" id="CHEBI:33019"/>
        <dbReference type="ChEBI" id="CHEBI:78442"/>
        <dbReference type="ChEBI" id="CHEBI:78516"/>
        <dbReference type="ChEBI" id="CHEBI:456215"/>
        <dbReference type="EC" id="6.1.1.12"/>
    </reaction>
</comment>
<dbReference type="PROSITE" id="PS50862">
    <property type="entry name" value="AA_TRNA_LIGASE_II"/>
    <property type="match status" value="1"/>
</dbReference>
<protein>
    <recommendedName>
        <fullName evidence="9">Aspartate--tRNA ligase</fullName>
        <ecNumber evidence="9">6.1.1.12</ecNumber>
    </recommendedName>
    <alternativeName>
        <fullName evidence="9">Aspartyl-tRNA synthetase</fullName>
        <shortName evidence="9">AspRS</shortName>
    </alternativeName>
</protein>
<evidence type="ECO:0000256" key="9">
    <source>
        <dbReference type="HAMAP-Rule" id="MF_02075"/>
    </source>
</evidence>
<keyword evidence="7 9" id="KW-0648">Protein biosynthesis</keyword>
<dbReference type="InterPro" id="IPR045864">
    <property type="entry name" value="aa-tRNA-synth_II/BPL/LPL"/>
</dbReference>
<dbReference type="NCBIfam" id="NF003483">
    <property type="entry name" value="PRK05159.1"/>
    <property type="match status" value="1"/>
</dbReference>
<comment type="function">
    <text evidence="9">Catalyzes the attachment of L-aspartate to tRNA(Asp) in a two-step reaction: L-aspartate is first activated by ATP to form Asp-AMP and then transferred to the acceptor end of tRNA(Asp).</text>
</comment>
<evidence type="ECO:0000256" key="6">
    <source>
        <dbReference type="ARBA" id="ARBA00022840"/>
    </source>
</evidence>
<comment type="caution">
    <text evidence="11">The sequence shown here is derived from an EMBL/GenBank/DDBJ whole genome shotgun (WGS) entry which is preliminary data.</text>
</comment>